<dbReference type="Proteomes" id="UP001649381">
    <property type="component" value="Unassembled WGS sequence"/>
</dbReference>
<organism evidence="2 3">
    <name type="scientific">Pseudalkalibacillus berkeleyi</name>
    <dbReference type="NCBI Taxonomy" id="1069813"/>
    <lineage>
        <taxon>Bacteria</taxon>
        <taxon>Bacillati</taxon>
        <taxon>Bacillota</taxon>
        <taxon>Bacilli</taxon>
        <taxon>Bacillales</taxon>
        <taxon>Fictibacillaceae</taxon>
        <taxon>Pseudalkalibacillus</taxon>
    </lineage>
</organism>
<comment type="caution">
    <text evidence="2">The sequence shown here is derived from an EMBL/GenBank/DDBJ whole genome shotgun (WGS) entry which is preliminary data.</text>
</comment>
<gene>
    <name evidence="2" type="ORF">L2716_14960</name>
</gene>
<proteinExistence type="predicted"/>
<keyword evidence="1" id="KW-0732">Signal</keyword>
<evidence type="ECO:0000313" key="3">
    <source>
        <dbReference type="Proteomes" id="UP001649381"/>
    </source>
</evidence>
<evidence type="ECO:0000313" key="2">
    <source>
        <dbReference type="EMBL" id="MCF6139038.1"/>
    </source>
</evidence>
<dbReference type="EMBL" id="JAKIJS010000001">
    <property type="protein sequence ID" value="MCF6139038.1"/>
    <property type="molecule type" value="Genomic_DNA"/>
</dbReference>
<protein>
    <submittedName>
        <fullName evidence="2">Glycosyltransferase</fullName>
    </submittedName>
</protein>
<reference evidence="2 3" key="1">
    <citation type="submission" date="2022-01" db="EMBL/GenBank/DDBJ databases">
        <title>Alkalihalobacillus sp. EGI L200015, a novel bacterium isolated from a salt lake sediment.</title>
        <authorList>
            <person name="Gao L."/>
            <person name="Fang B.-Z."/>
            <person name="Li W.-J."/>
        </authorList>
    </citation>
    <scope>NUCLEOTIDE SEQUENCE [LARGE SCALE GENOMIC DNA]</scope>
    <source>
        <strain evidence="2 3">KCTC 12718</strain>
    </source>
</reference>
<name>A0ABS9H564_9BACL</name>
<keyword evidence="3" id="KW-1185">Reference proteome</keyword>
<accession>A0ABS9H564</accession>
<feature type="chain" id="PRO_5045207662" evidence="1">
    <location>
        <begin position="25"/>
        <end position="215"/>
    </location>
</feature>
<evidence type="ECO:0000256" key="1">
    <source>
        <dbReference type="SAM" id="SignalP"/>
    </source>
</evidence>
<sequence>MKTTLIKVALVIFSVLIISSPYQADAKMNERVQETYTQKEAKLMSDLRKLWIDHTIWTRNYIVSAIASAEDQDAALSRLLQNQKDIGNAIKPYYGEKASKKLAELLTEHIVIAGELIEAAKNNDQANVKKYNEEWYRNADDIAQFLSSANPNWSKKDLKALLDEHLVLTLDEAVARLEKKWEADIEAFDKGEVHIIKFADALSEGIIKQFPKKFE</sequence>
<feature type="signal peptide" evidence="1">
    <location>
        <begin position="1"/>
        <end position="24"/>
    </location>
</feature>
<dbReference type="RefSeq" id="WP_236337662.1">
    <property type="nucleotide sequence ID" value="NZ_JAKIJS010000001.1"/>
</dbReference>